<dbReference type="InterPro" id="IPR012338">
    <property type="entry name" value="Beta-lactam/transpept-like"/>
</dbReference>
<keyword evidence="3 6" id="KW-0133">Cell shape</keyword>
<evidence type="ECO:0000313" key="8">
    <source>
        <dbReference type="EMBL" id="OHA86046.1"/>
    </source>
</evidence>
<dbReference type="GO" id="GO:0016740">
    <property type="term" value="F:transferase activity"/>
    <property type="evidence" value="ECO:0007669"/>
    <property type="project" value="UniProtKB-KW"/>
</dbReference>
<accession>A0A1G2SM49</accession>
<evidence type="ECO:0000256" key="4">
    <source>
        <dbReference type="ARBA" id="ARBA00022984"/>
    </source>
</evidence>
<dbReference type="GO" id="GO:0071555">
    <property type="term" value="P:cell wall organization"/>
    <property type="evidence" value="ECO:0007669"/>
    <property type="project" value="UniProtKB-UniRule"/>
</dbReference>
<dbReference type="AlphaFoldDB" id="A0A1G2SM49"/>
<dbReference type="SUPFAM" id="SSF56601">
    <property type="entry name" value="beta-lactamase/transpeptidase-like"/>
    <property type="match status" value="1"/>
</dbReference>
<evidence type="ECO:0000313" key="9">
    <source>
        <dbReference type="Proteomes" id="UP000178168"/>
    </source>
</evidence>
<dbReference type="InterPro" id="IPR005490">
    <property type="entry name" value="LD_TPept_cat_dom"/>
</dbReference>
<dbReference type="GO" id="GO:0071972">
    <property type="term" value="F:peptidoglycan L,D-transpeptidase activity"/>
    <property type="evidence" value="ECO:0007669"/>
    <property type="project" value="TreeGrafter"/>
</dbReference>
<dbReference type="EMBL" id="MHUZ01000010">
    <property type="protein sequence ID" value="OHA86046.1"/>
    <property type="molecule type" value="Genomic_DNA"/>
</dbReference>
<feature type="domain" description="L,D-TPase catalytic" evidence="7">
    <location>
        <begin position="69"/>
        <end position="185"/>
    </location>
</feature>
<dbReference type="InterPro" id="IPR050979">
    <property type="entry name" value="LD-transpeptidase"/>
</dbReference>
<keyword evidence="2" id="KW-0808">Transferase</keyword>
<keyword evidence="5 6" id="KW-0961">Cell wall biogenesis/degradation</keyword>
<evidence type="ECO:0000256" key="6">
    <source>
        <dbReference type="PROSITE-ProRule" id="PRU01373"/>
    </source>
</evidence>
<dbReference type="GO" id="GO:0018104">
    <property type="term" value="P:peptidoglycan-protein cross-linking"/>
    <property type="evidence" value="ECO:0007669"/>
    <property type="project" value="TreeGrafter"/>
</dbReference>
<comment type="caution">
    <text evidence="8">The sequence shown here is derived from an EMBL/GenBank/DDBJ whole genome shotgun (WGS) entry which is preliminary data.</text>
</comment>
<dbReference type="GO" id="GO:0008360">
    <property type="term" value="P:regulation of cell shape"/>
    <property type="evidence" value="ECO:0007669"/>
    <property type="project" value="UniProtKB-UniRule"/>
</dbReference>
<dbReference type="UniPathway" id="UPA00219"/>
<dbReference type="Proteomes" id="UP000178168">
    <property type="component" value="Unassembled WGS sequence"/>
</dbReference>
<dbReference type="PANTHER" id="PTHR30582:SF2">
    <property type="entry name" value="L,D-TRANSPEPTIDASE YCIB-RELATED"/>
    <property type="match status" value="1"/>
</dbReference>
<evidence type="ECO:0000256" key="1">
    <source>
        <dbReference type="ARBA" id="ARBA00004752"/>
    </source>
</evidence>
<dbReference type="Gene3D" id="3.40.710.10">
    <property type="entry name" value="DD-peptidase/beta-lactamase superfamily"/>
    <property type="match status" value="1"/>
</dbReference>
<dbReference type="PANTHER" id="PTHR30582">
    <property type="entry name" value="L,D-TRANSPEPTIDASE"/>
    <property type="match status" value="1"/>
</dbReference>
<protein>
    <recommendedName>
        <fullName evidence="7">L,D-TPase catalytic domain-containing protein</fullName>
    </recommendedName>
</protein>
<reference evidence="8 9" key="1">
    <citation type="journal article" date="2016" name="Nat. Commun.">
        <title>Thousands of microbial genomes shed light on interconnected biogeochemical processes in an aquifer system.</title>
        <authorList>
            <person name="Anantharaman K."/>
            <person name="Brown C.T."/>
            <person name="Hug L.A."/>
            <person name="Sharon I."/>
            <person name="Castelle C.J."/>
            <person name="Probst A.J."/>
            <person name="Thomas B.C."/>
            <person name="Singh A."/>
            <person name="Wilkins M.J."/>
            <person name="Karaoz U."/>
            <person name="Brodie E.L."/>
            <person name="Williams K.H."/>
            <person name="Hubbard S.S."/>
            <person name="Banfield J.F."/>
        </authorList>
    </citation>
    <scope>NUCLEOTIDE SEQUENCE [LARGE SCALE GENOMIC DNA]</scope>
</reference>
<dbReference type="PROSITE" id="PS52029">
    <property type="entry name" value="LD_TPASE"/>
    <property type="match status" value="1"/>
</dbReference>
<evidence type="ECO:0000256" key="3">
    <source>
        <dbReference type="ARBA" id="ARBA00022960"/>
    </source>
</evidence>
<dbReference type="Pfam" id="PF03734">
    <property type="entry name" value="YkuD"/>
    <property type="match status" value="1"/>
</dbReference>
<evidence type="ECO:0000256" key="5">
    <source>
        <dbReference type="ARBA" id="ARBA00023316"/>
    </source>
</evidence>
<feature type="active site" description="Proton donor/acceptor" evidence="6">
    <location>
        <position position="142"/>
    </location>
</feature>
<dbReference type="InterPro" id="IPR038063">
    <property type="entry name" value="Transpep_catalytic_dom"/>
</dbReference>
<organism evidence="8 9">
    <name type="scientific">Candidatus Yonathbacteria bacterium RIFOXYD1_FULL_52_36</name>
    <dbReference type="NCBI Taxonomy" id="1802730"/>
    <lineage>
        <taxon>Bacteria</taxon>
        <taxon>Candidatus Yonathiibacteriota</taxon>
    </lineage>
</organism>
<evidence type="ECO:0000259" key="7">
    <source>
        <dbReference type="PROSITE" id="PS52029"/>
    </source>
</evidence>
<name>A0A1G2SM49_9BACT</name>
<proteinExistence type="predicted"/>
<dbReference type="Gene3D" id="2.40.440.10">
    <property type="entry name" value="L,D-transpeptidase catalytic domain-like"/>
    <property type="match status" value="1"/>
</dbReference>
<dbReference type="SUPFAM" id="SSF141523">
    <property type="entry name" value="L,D-transpeptidase catalytic domain-like"/>
    <property type="match status" value="1"/>
</dbReference>
<keyword evidence="4 6" id="KW-0573">Peptidoglycan synthesis</keyword>
<dbReference type="CDD" id="cd16913">
    <property type="entry name" value="YkuD_like"/>
    <property type="match status" value="1"/>
</dbReference>
<dbReference type="STRING" id="1802730.A2591_01480"/>
<dbReference type="GO" id="GO:0005576">
    <property type="term" value="C:extracellular region"/>
    <property type="evidence" value="ECO:0007669"/>
    <property type="project" value="TreeGrafter"/>
</dbReference>
<comment type="pathway">
    <text evidence="1 6">Cell wall biogenesis; peptidoglycan biosynthesis.</text>
</comment>
<evidence type="ECO:0000256" key="2">
    <source>
        <dbReference type="ARBA" id="ARBA00022679"/>
    </source>
</evidence>
<feature type="active site" description="Nucleophile" evidence="6">
    <location>
        <position position="161"/>
    </location>
</feature>
<sequence length="489" mass="52398">MKNILYAALIAALFCTLAGGVWMLRSSSSYSKTASSEAGDPLGFSLLALLYKIAATPVSAEFVPPAQGKAALADLPNRSITLFENGAEVTKIPIISIGKPGTAWETPAGNYEILTKEDLHFSSLGNVWMPYSMHFFGNFFVHGWPYYPDGTPVGTGYSGGCIRLKTEDAQVLYEFVDIGTPIHVLGGEGVRERTQDSSSAYYLTKGGDRPTVSASAYAVTDAETGALLFARDANTEHSAESVARLMAALAAVEVVNQFAPLSITFSSGDTDTVLGDDAIALLLEGNTSAIEVFRVRAGAKRFDAAMAGKARAMGLTQSTFGSDPLIAATTPKDMSIFARYLYRNKQYFFKKTSVPEEEITGARGLVHTVVYPTITLGENGVYRGGVIGSSSGDALVLMDLPLSEFEKRPIVVSLLDSKDPARDVEALAEFTKNHFVHRPQKSFVKSVLSKEGESVLSKALTFLQSAALAHELKKGEGLRDGESRVILSP</sequence>
<gene>
    <name evidence="8" type="ORF">A2591_01480</name>
</gene>